<organism evidence="2 3">
    <name type="scientific">Teichococcus deserti</name>
    <dbReference type="NCBI Taxonomy" id="1817963"/>
    <lineage>
        <taxon>Bacteria</taxon>
        <taxon>Pseudomonadati</taxon>
        <taxon>Pseudomonadota</taxon>
        <taxon>Alphaproteobacteria</taxon>
        <taxon>Acetobacterales</taxon>
        <taxon>Roseomonadaceae</taxon>
        <taxon>Roseomonas</taxon>
    </lineage>
</organism>
<evidence type="ECO:0000313" key="3">
    <source>
        <dbReference type="Proteomes" id="UP000188879"/>
    </source>
</evidence>
<keyword evidence="3" id="KW-1185">Reference proteome</keyword>
<keyword evidence="1" id="KW-0472">Membrane</keyword>
<dbReference type="EMBL" id="MLCO01000457">
    <property type="protein sequence ID" value="ONG43951.1"/>
    <property type="molecule type" value="Genomic_DNA"/>
</dbReference>
<keyword evidence="1" id="KW-1133">Transmembrane helix</keyword>
<reference evidence="2 3" key="1">
    <citation type="submission" date="2016-10" db="EMBL/GenBank/DDBJ databases">
        <title>Draft Genome sequence of Roseomonas sp. strain M3.</title>
        <authorList>
            <person name="Subhash Y."/>
            <person name="Lee S."/>
        </authorList>
    </citation>
    <scope>NUCLEOTIDE SEQUENCE [LARGE SCALE GENOMIC DNA]</scope>
    <source>
        <strain evidence="2 3">M3</strain>
    </source>
</reference>
<gene>
    <name evidence="2" type="ORF">BKE38_28565</name>
</gene>
<dbReference type="RefSeq" id="WP_076960574.1">
    <property type="nucleotide sequence ID" value="NZ_MLCO01000457.1"/>
</dbReference>
<dbReference type="AlphaFoldDB" id="A0A1V2GUD7"/>
<feature type="transmembrane region" description="Helical" evidence="1">
    <location>
        <begin position="84"/>
        <end position="103"/>
    </location>
</feature>
<evidence type="ECO:0000313" key="2">
    <source>
        <dbReference type="EMBL" id="ONG43951.1"/>
    </source>
</evidence>
<comment type="caution">
    <text evidence="2">The sequence shown here is derived from an EMBL/GenBank/DDBJ whole genome shotgun (WGS) entry which is preliminary data.</text>
</comment>
<sequence length="108" mass="11254">MPHSSIAWKQIGVGYLVCACIFLGALAGLALPPRALQSGGNSLLGFLVLLALWALACVVRRLARRIAPAGLPAAWREPAKTAAVLLLFAGSMAATAALALRLWQVNHG</sequence>
<feature type="transmembrane region" description="Helical" evidence="1">
    <location>
        <begin position="12"/>
        <end position="31"/>
    </location>
</feature>
<proteinExistence type="predicted"/>
<evidence type="ECO:0008006" key="4">
    <source>
        <dbReference type="Google" id="ProtNLM"/>
    </source>
</evidence>
<evidence type="ECO:0000256" key="1">
    <source>
        <dbReference type="SAM" id="Phobius"/>
    </source>
</evidence>
<keyword evidence="1" id="KW-0812">Transmembrane</keyword>
<feature type="transmembrane region" description="Helical" evidence="1">
    <location>
        <begin position="43"/>
        <end position="63"/>
    </location>
</feature>
<name>A0A1V2GUD7_9PROT</name>
<accession>A0A1V2GUD7</accession>
<dbReference type="Proteomes" id="UP000188879">
    <property type="component" value="Unassembled WGS sequence"/>
</dbReference>
<protein>
    <recommendedName>
        <fullName evidence="4">Transmembrane protein</fullName>
    </recommendedName>
</protein>